<keyword evidence="6" id="KW-0378">Hydrolase</keyword>
<evidence type="ECO:0000313" key="7">
    <source>
        <dbReference type="Proteomes" id="UP000180254"/>
    </source>
</evidence>
<keyword evidence="2" id="KW-1133">Transmembrane helix</keyword>
<evidence type="ECO:0000313" key="6">
    <source>
        <dbReference type="EMBL" id="OHW61794.1"/>
    </source>
</evidence>
<feature type="domain" description="EAL" evidence="4">
    <location>
        <begin position="489"/>
        <end position="737"/>
    </location>
</feature>
<feature type="domain" description="GGDEF" evidence="5">
    <location>
        <begin position="347"/>
        <end position="480"/>
    </location>
</feature>
<keyword evidence="2" id="KW-0472">Membrane</keyword>
<feature type="domain" description="CHASE" evidence="3">
    <location>
        <begin position="104"/>
        <end position="191"/>
    </location>
</feature>
<dbReference type="InterPro" id="IPR035919">
    <property type="entry name" value="EAL_sf"/>
</dbReference>
<reference evidence="6 7" key="1">
    <citation type="submission" date="2016-09" db="EMBL/GenBank/DDBJ databases">
        <title>Genome sequence of Eubacterium angustum.</title>
        <authorList>
            <person name="Poehlein A."/>
            <person name="Daniel R."/>
        </authorList>
    </citation>
    <scope>NUCLEOTIDE SEQUENCE [LARGE SCALE GENOMIC DNA]</scope>
    <source>
        <strain evidence="6 7">DSM 1989</strain>
    </source>
</reference>
<feature type="coiled-coil region" evidence="1">
    <location>
        <begin position="293"/>
        <end position="323"/>
    </location>
</feature>
<dbReference type="Gene3D" id="3.20.20.450">
    <property type="entry name" value="EAL domain"/>
    <property type="match status" value="1"/>
</dbReference>
<organism evidence="6 7">
    <name type="scientific">Andreesenia angusta</name>
    <dbReference type="NCBI Taxonomy" id="39480"/>
    <lineage>
        <taxon>Bacteria</taxon>
        <taxon>Bacillati</taxon>
        <taxon>Bacillota</taxon>
        <taxon>Tissierellia</taxon>
        <taxon>Tissierellales</taxon>
        <taxon>Gottschalkiaceae</taxon>
        <taxon>Andreesenia</taxon>
    </lineage>
</organism>
<dbReference type="SMART" id="SM00052">
    <property type="entry name" value="EAL"/>
    <property type="match status" value="1"/>
</dbReference>
<evidence type="ECO:0000259" key="3">
    <source>
        <dbReference type="PROSITE" id="PS50839"/>
    </source>
</evidence>
<dbReference type="EMBL" id="MKIE01000007">
    <property type="protein sequence ID" value="OHW61794.1"/>
    <property type="molecule type" value="Genomic_DNA"/>
</dbReference>
<dbReference type="OrthoDB" id="9805474at2"/>
<dbReference type="CDD" id="cd01949">
    <property type="entry name" value="GGDEF"/>
    <property type="match status" value="1"/>
</dbReference>
<dbReference type="Pfam" id="PF03924">
    <property type="entry name" value="CHASE"/>
    <property type="match status" value="1"/>
</dbReference>
<evidence type="ECO:0000259" key="4">
    <source>
        <dbReference type="PROSITE" id="PS50883"/>
    </source>
</evidence>
<dbReference type="CDD" id="cd01948">
    <property type="entry name" value="EAL"/>
    <property type="match status" value="1"/>
</dbReference>
<dbReference type="PROSITE" id="PS50883">
    <property type="entry name" value="EAL"/>
    <property type="match status" value="1"/>
</dbReference>
<dbReference type="STRING" id="39480.EUAN_17970"/>
<keyword evidence="2" id="KW-0812">Transmembrane</keyword>
<dbReference type="PROSITE" id="PS50839">
    <property type="entry name" value="CHASE"/>
    <property type="match status" value="1"/>
</dbReference>
<evidence type="ECO:0000259" key="5">
    <source>
        <dbReference type="PROSITE" id="PS50887"/>
    </source>
</evidence>
<dbReference type="SMART" id="SM00267">
    <property type="entry name" value="GGDEF"/>
    <property type="match status" value="1"/>
</dbReference>
<dbReference type="SMART" id="SM01079">
    <property type="entry name" value="CHASE"/>
    <property type="match status" value="1"/>
</dbReference>
<evidence type="ECO:0000256" key="1">
    <source>
        <dbReference type="SAM" id="Coils"/>
    </source>
</evidence>
<name>A0A1S1V5K0_9FIRM</name>
<dbReference type="AlphaFoldDB" id="A0A1S1V5K0"/>
<dbReference type="PANTHER" id="PTHR44757">
    <property type="entry name" value="DIGUANYLATE CYCLASE DGCP"/>
    <property type="match status" value="1"/>
</dbReference>
<dbReference type="Pfam" id="PF00990">
    <property type="entry name" value="GGDEF"/>
    <property type="match status" value="1"/>
</dbReference>
<dbReference type="InterPro" id="IPR006189">
    <property type="entry name" value="CHASE_dom"/>
</dbReference>
<dbReference type="InterPro" id="IPR001633">
    <property type="entry name" value="EAL_dom"/>
</dbReference>
<gene>
    <name evidence="6" type="primary">gmr_7</name>
    <name evidence="6" type="ORF">EUAN_17970</name>
</gene>
<sequence>MKNNYLKAFGVFLLVVAIFLFTSALEYTREKEHQEQKLKESLSDIEDDIQTSIAYKIVAASGFKDYIGRNPTFDQEEFSDFGEETYGVGDDVMRNISFLTDTTITHTYPYEENKSGIGRDLAEIEAQKDWILYTKRTKETIFTAPVELVEGGTGFIVRIPVESDGDYLGQISMVFDYNKIIEYSGVKALSEDMYVTLVSKDGFKASDSVVWSNLDSETQVEDDEVDSVDIELYDSKLTIRAFPKEGFSGKSSLFYIIIATGALISSVSGFVSYELLSTNEMLRQNQKQLGEAQTKLMSKNEDLKEMVDKLESSEEHISFLAERDLLTNLFNRRKCSEDISYHIERDGKGSVILIDIDNFKNINDTLGHSYGDKVLKHLGNLLLSKIPHGSTAYRVGGDEFVVHMPSVIEYKEIKSCVDTVFKSFKMHNSIESIKNHITASVGVAIYPIDAITSEEVIMKADIAMYDAKKLGKNRCHYFSDDMMRSLDWKVNLESDLRDAVENGKFKLLYQPVIDAGEKRIAYFEALIRMANSDLSPAVFIGVAEEIGLIVPIGEWVVKEAIRQLLEWKEEGHDLKPVAINVSPLQIRQENFVEFLKEQIESSGIDPSLIEIEITETVLMENREENIRSLKAIRDLGMGIALDDFGTGYSSLSYLAYLPVTKVKLDKSIKDRFVNFEEAQVMEGIISICHGLKFKVVTEGVEDQEEYSQLLVQGTDYVQGYFFSKPLLPEDAVSFSIR</sequence>
<dbReference type="Pfam" id="PF00563">
    <property type="entry name" value="EAL"/>
    <property type="match status" value="1"/>
</dbReference>
<dbReference type="InterPro" id="IPR000160">
    <property type="entry name" value="GGDEF_dom"/>
</dbReference>
<accession>A0A1S1V5K0</accession>
<dbReference type="PROSITE" id="PS50887">
    <property type="entry name" value="GGDEF"/>
    <property type="match status" value="1"/>
</dbReference>
<dbReference type="NCBIfam" id="TIGR00254">
    <property type="entry name" value="GGDEF"/>
    <property type="match status" value="1"/>
</dbReference>
<protein>
    <submittedName>
        <fullName evidence="6">Cyclic di-GMP phosphodiesterase Gmr</fullName>
        <ecNumber evidence="6">3.1.4.52</ecNumber>
    </submittedName>
</protein>
<proteinExistence type="predicted"/>
<dbReference type="InterPro" id="IPR029787">
    <property type="entry name" value="Nucleotide_cyclase"/>
</dbReference>
<dbReference type="SUPFAM" id="SSF141868">
    <property type="entry name" value="EAL domain-like"/>
    <property type="match status" value="1"/>
</dbReference>
<dbReference type="InterPro" id="IPR052155">
    <property type="entry name" value="Biofilm_reg_signaling"/>
</dbReference>
<keyword evidence="1" id="KW-0175">Coiled coil</keyword>
<comment type="caution">
    <text evidence="6">The sequence shown here is derived from an EMBL/GenBank/DDBJ whole genome shotgun (WGS) entry which is preliminary data.</text>
</comment>
<feature type="transmembrane region" description="Helical" evidence="2">
    <location>
        <begin position="253"/>
        <end position="276"/>
    </location>
</feature>
<dbReference type="SUPFAM" id="SSF55073">
    <property type="entry name" value="Nucleotide cyclase"/>
    <property type="match status" value="1"/>
</dbReference>
<dbReference type="PANTHER" id="PTHR44757:SF2">
    <property type="entry name" value="BIOFILM ARCHITECTURE MAINTENANCE PROTEIN MBAA"/>
    <property type="match status" value="1"/>
</dbReference>
<dbReference type="GO" id="GO:0071111">
    <property type="term" value="F:cyclic-guanylate-specific phosphodiesterase activity"/>
    <property type="evidence" value="ECO:0007669"/>
    <property type="project" value="UniProtKB-EC"/>
</dbReference>
<dbReference type="Proteomes" id="UP000180254">
    <property type="component" value="Unassembled WGS sequence"/>
</dbReference>
<dbReference type="InterPro" id="IPR043128">
    <property type="entry name" value="Rev_trsase/Diguanyl_cyclase"/>
</dbReference>
<keyword evidence="7" id="KW-1185">Reference proteome</keyword>
<evidence type="ECO:0000256" key="2">
    <source>
        <dbReference type="SAM" id="Phobius"/>
    </source>
</evidence>
<dbReference type="Gene3D" id="3.30.70.270">
    <property type="match status" value="1"/>
</dbReference>
<dbReference type="EC" id="3.1.4.52" evidence="6"/>